<evidence type="ECO:0000256" key="1">
    <source>
        <dbReference type="ARBA" id="ARBA00012493"/>
    </source>
</evidence>
<dbReference type="InterPro" id="IPR001584">
    <property type="entry name" value="Integrase_cat-core"/>
</dbReference>
<accession>A0A131YJ66</accession>
<protein>
    <recommendedName>
        <fullName evidence="1">RNA-directed DNA polymerase</fullName>
        <ecNumber evidence="1">2.7.7.49</ecNumber>
    </recommendedName>
</protein>
<dbReference type="PANTHER" id="PTHR37984">
    <property type="entry name" value="PROTEIN CBG26694"/>
    <property type="match status" value="1"/>
</dbReference>
<feature type="compositionally biased region" description="Pro residues" evidence="7">
    <location>
        <begin position="816"/>
        <end position="835"/>
    </location>
</feature>
<dbReference type="PROSITE" id="PS50878">
    <property type="entry name" value="RT_POL"/>
    <property type="match status" value="1"/>
</dbReference>
<dbReference type="InterPro" id="IPR041577">
    <property type="entry name" value="RT_RNaseH_2"/>
</dbReference>
<evidence type="ECO:0000313" key="10">
    <source>
        <dbReference type="EMBL" id="JAP79299.1"/>
    </source>
</evidence>
<dbReference type="Pfam" id="PF17921">
    <property type="entry name" value="Integrase_H2C2"/>
    <property type="match status" value="1"/>
</dbReference>
<evidence type="ECO:0000256" key="5">
    <source>
        <dbReference type="ARBA" id="ARBA00022918"/>
    </source>
</evidence>
<keyword evidence="2" id="KW-0548">Nucleotidyltransferase</keyword>
<dbReference type="SUPFAM" id="SSF56672">
    <property type="entry name" value="DNA/RNA polymerases"/>
    <property type="match status" value="1"/>
</dbReference>
<keyword evidence="5" id="KW-0695">RNA-directed DNA polymerase</keyword>
<dbReference type="Gene3D" id="3.10.10.10">
    <property type="entry name" value="HIV Type 1 Reverse Transcriptase, subunit A, domain 1"/>
    <property type="match status" value="1"/>
</dbReference>
<dbReference type="FunFam" id="3.30.70.270:FF:000026">
    <property type="entry name" value="Transposon Ty3-G Gag-Pol polyprotein"/>
    <property type="match status" value="1"/>
</dbReference>
<feature type="compositionally biased region" description="Basic and acidic residues" evidence="7">
    <location>
        <begin position="801"/>
        <end position="814"/>
    </location>
</feature>
<name>A0A131YJ66_RHIAP</name>
<dbReference type="Pfam" id="PF00078">
    <property type="entry name" value="RVT_1"/>
    <property type="match status" value="1"/>
</dbReference>
<sequence length="857" mass="96481">MELKRMEENGVIVPVSEHSDWVHPIVVITKKDGAVRVCLDPRNLNAALKRHHYPIPRPEELFASLSGSTVFSILDAKSAFWQLTLDEASSRLCTFTTPWGRYRFLRVPFGLATAPELFQQAIEQVFQGQVVVKPYFDDILVASSTPAEHMAHLRTVLTVARKNNLKFNKAKLKLGLSAITYLGHQLSSEGLAPDPEKVKSIEAMAVPTDKSQLQRFLGMVTYLTKFIPNFSATTSPLRELLKTDVAWHWTNRHTETFNLIKQKLSTAPVLCYYDQRKPITISTDASSYGMGSVLLQEGRPIAYASAALTAPQQRYAQIEKELLAVVFACERFHYYTFGRSVTVETDHKPLVGLQNKDLASMSPRLQRLMLRLQCYSIKLVYVPGKLLSVADALSRSPDPQSKIETADSDPGLMVSTLVQASPIKLKQIQEATDRDPTLQQLSKYIQQGWPERLSDVHPVAKPYFHIRSELYITEGFVCCGQRLAIPAALQAEVLEKLHQAHRGIVACKGLASQSVYWPSLNKDIVNLVSSCDICQSNQKSNPQQPLLDRDVPVRPWEQLAVDFFHCQGNTYILVVDYFSKYVEVKRMETTTASSVIMVLKDIFARFGIPNVLISDQGPPFDSQAFKSFLQQWDIVHEPSSPLYPSSNGQVERTIQTVKSMLIKSCSDGKDLSLVLLNYRATPTIGSSSPAELLMGRKLRTFIPTLPGNLKPHYSTESHQQLLKCRQKAQHKHGDSGTHLLPTLEKHQPVWVRHKNTWQKAVITQVGPQPRRYTVQTTDRAILVRNRVHLRPRVQKTSDATHSAEDYTLDEREPTTEPIPVPSVRDPTPPSHPGVSPPRSTYVTRTGRLIRPPARYQN</sequence>
<evidence type="ECO:0000259" key="8">
    <source>
        <dbReference type="PROSITE" id="PS50878"/>
    </source>
</evidence>
<dbReference type="GO" id="GO:0015074">
    <property type="term" value="P:DNA integration"/>
    <property type="evidence" value="ECO:0007669"/>
    <property type="project" value="InterPro"/>
</dbReference>
<evidence type="ECO:0000256" key="4">
    <source>
        <dbReference type="ARBA" id="ARBA00022759"/>
    </source>
</evidence>
<keyword evidence="6" id="KW-0511">Multifunctional enzyme</keyword>
<dbReference type="InterPro" id="IPR041588">
    <property type="entry name" value="Integrase_H2C2"/>
</dbReference>
<evidence type="ECO:0000259" key="9">
    <source>
        <dbReference type="PROSITE" id="PS50994"/>
    </source>
</evidence>
<dbReference type="CDD" id="cd01647">
    <property type="entry name" value="RT_LTR"/>
    <property type="match status" value="1"/>
</dbReference>
<dbReference type="InterPro" id="IPR043128">
    <property type="entry name" value="Rev_trsase/Diguanyl_cyclase"/>
</dbReference>
<keyword evidence="2" id="KW-0808">Transferase</keyword>
<dbReference type="PROSITE" id="PS50994">
    <property type="entry name" value="INTEGRASE"/>
    <property type="match status" value="1"/>
</dbReference>
<dbReference type="Pfam" id="PF17919">
    <property type="entry name" value="RT_RNaseH_2"/>
    <property type="match status" value="1"/>
</dbReference>
<evidence type="ECO:0000256" key="3">
    <source>
        <dbReference type="ARBA" id="ARBA00022722"/>
    </source>
</evidence>
<dbReference type="GO" id="GO:0003676">
    <property type="term" value="F:nucleic acid binding"/>
    <property type="evidence" value="ECO:0007669"/>
    <property type="project" value="InterPro"/>
</dbReference>
<dbReference type="InterPro" id="IPR012337">
    <property type="entry name" value="RNaseH-like_sf"/>
</dbReference>
<keyword evidence="3" id="KW-0540">Nuclease</keyword>
<dbReference type="Pfam" id="PF00665">
    <property type="entry name" value="rve"/>
    <property type="match status" value="1"/>
</dbReference>
<dbReference type="FunFam" id="1.10.340.70:FF:000003">
    <property type="entry name" value="Protein CBG25708"/>
    <property type="match status" value="1"/>
</dbReference>
<dbReference type="InterPro" id="IPR000477">
    <property type="entry name" value="RT_dom"/>
</dbReference>
<dbReference type="EC" id="2.7.7.49" evidence="1"/>
<dbReference type="GO" id="GO:0042575">
    <property type="term" value="C:DNA polymerase complex"/>
    <property type="evidence" value="ECO:0007669"/>
    <property type="project" value="UniProtKB-ARBA"/>
</dbReference>
<dbReference type="SUPFAM" id="SSF53098">
    <property type="entry name" value="Ribonuclease H-like"/>
    <property type="match status" value="1"/>
</dbReference>
<organism evidence="10">
    <name type="scientific">Rhipicephalus appendiculatus</name>
    <name type="common">Brown ear tick</name>
    <dbReference type="NCBI Taxonomy" id="34631"/>
    <lineage>
        <taxon>Eukaryota</taxon>
        <taxon>Metazoa</taxon>
        <taxon>Ecdysozoa</taxon>
        <taxon>Arthropoda</taxon>
        <taxon>Chelicerata</taxon>
        <taxon>Arachnida</taxon>
        <taxon>Acari</taxon>
        <taxon>Parasitiformes</taxon>
        <taxon>Ixodida</taxon>
        <taxon>Ixodoidea</taxon>
        <taxon>Ixodidae</taxon>
        <taxon>Rhipicephalinae</taxon>
        <taxon>Rhipicephalus</taxon>
        <taxon>Rhipicephalus</taxon>
    </lineage>
</organism>
<dbReference type="InterPro" id="IPR036397">
    <property type="entry name" value="RNaseH_sf"/>
</dbReference>
<dbReference type="AlphaFoldDB" id="A0A131YJ66"/>
<dbReference type="FunFam" id="3.10.20.370:FF:000001">
    <property type="entry name" value="Retrovirus-related Pol polyprotein from transposon 17.6-like protein"/>
    <property type="match status" value="1"/>
</dbReference>
<keyword evidence="4" id="KW-0255">Endonuclease</keyword>
<dbReference type="CDD" id="cd09274">
    <property type="entry name" value="RNase_HI_RT_Ty3"/>
    <property type="match status" value="1"/>
</dbReference>
<evidence type="ECO:0000256" key="6">
    <source>
        <dbReference type="ARBA" id="ARBA00023268"/>
    </source>
</evidence>
<feature type="domain" description="Reverse transcriptase" evidence="8">
    <location>
        <begin position="1"/>
        <end position="186"/>
    </location>
</feature>
<dbReference type="Gene3D" id="1.10.340.70">
    <property type="match status" value="1"/>
</dbReference>
<dbReference type="GO" id="GO:0003964">
    <property type="term" value="F:RNA-directed DNA polymerase activity"/>
    <property type="evidence" value="ECO:0007669"/>
    <property type="project" value="UniProtKB-KW"/>
</dbReference>
<dbReference type="InterPro" id="IPR050951">
    <property type="entry name" value="Retrovirus_Pol_polyprotein"/>
</dbReference>
<keyword evidence="4" id="KW-0378">Hydrolase</keyword>
<evidence type="ECO:0000256" key="2">
    <source>
        <dbReference type="ARBA" id="ARBA00022695"/>
    </source>
</evidence>
<dbReference type="GO" id="GO:0004519">
    <property type="term" value="F:endonuclease activity"/>
    <property type="evidence" value="ECO:0007669"/>
    <property type="project" value="UniProtKB-KW"/>
</dbReference>
<evidence type="ECO:0000256" key="7">
    <source>
        <dbReference type="SAM" id="MobiDB-lite"/>
    </source>
</evidence>
<dbReference type="FunFam" id="3.30.420.10:FF:000063">
    <property type="entry name" value="Retrovirus-related Pol polyprotein from transposon 297-like Protein"/>
    <property type="match status" value="1"/>
</dbReference>
<feature type="region of interest" description="Disordered" evidence="7">
    <location>
        <begin position="792"/>
        <end position="857"/>
    </location>
</feature>
<dbReference type="PANTHER" id="PTHR37984:SF5">
    <property type="entry name" value="PROTEIN NYNRIN-LIKE"/>
    <property type="match status" value="1"/>
</dbReference>
<dbReference type="Gene3D" id="3.30.70.270">
    <property type="match status" value="2"/>
</dbReference>
<dbReference type="Gene3D" id="3.30.420.10">
    <property type="entry name" value="Ribonuclease H-like superfamily/Ribonuclease H"/>
    <property type="match status" value="1"/>
</dbReference>
<dbReference type="EMBL" id="GEDV01009258">
    <property type="protein sequence ID" value="JAP79299.1"/>
    <property type="molecule type" value="Transcribed_RNA"/>
</dbReference>
<dbReference type="InterPro" id="IPR043502">
    <property type="entry name" value="DNA/RNA_pol_sf"/>
</dbReference>
<reference evidence="10" key="1">
    <citation type="journal article" date="2016" name="Ticks Tick Borne Dis.">
        <title>De novo assembly and annotation of the salivary gland transcriptome of Rhipicephalus appendiculatus male and female ticks during blood feeding.</title>
        <authorList>
            <person name="de Castro M.H."/>
            <person name="de Klerk D."/>
            <person name="Pienaar R."/>
            <person name="Latif A.A."/>
            <person name="Rees D.J."/>
            <person name="Mans B.J."/>
        </authorList>
    </citation>
    <scope>NUCLEOTIDE SEQUENCE</scope>
    <source>
        <tissue evidence="10">Salivary glands</tissue>
    </source>
</reference>
<feature type="domain" description="Integrase catalytic" evidence="9">
    <location>
        <begin position="551"/>
        <end position="663"/>
    </location>
</feature>
<proteinExistence type="predicted"/>